<evidence type="ECO:0000313" key="2">
    <source>
        <dbReference type="EMBL" id="WQF78712.1"/>
    </source>
</evidence>
<dbReference type="EMBL" id="CP137306">
    <property type="protein sequence ID" value="WQF78712.1"/>
    <property type="molecule type" value="Genomic_DNA"/>
</dbReference>
<reference evidence="3" key="1">
    <citation type="journal article" date="2023" name="bioRxiv">
        <title>Complete genome of the Medicago anthracnose fungus, Colletotrichum destructivum, reveals a mini-chromosome-like region within a core chromosome.</title>
        <authorList>
            <person name="Lapalu N."/>
            <person name="Simon A."/>
            <person name="Lu A."/>
            <person name="Plaumann P.-L."/>
            <person name="Amselem J."/>
            <person name="Pigne S."/>
            <person name="Auger A."/>
            <person name="Koch C."/>
            <person name="Dallery J.-F."/>
            <person name="O'Connell R.J."/>
        </authorList>
    </citation>
    <scope>NUCLEOTIDE SEQUENCE [LARGE SCALE GENOMIC DNA]</scope>
    <source>
        <strain evidence="3">CBS 520.97</strain>
    </source>
</reference>
<organism evidence="2 3">
    <name type="scientific">Colletotrichum destructivum</name>
    <dbReference type="NCBI Taxonomy" id="34406"/>
    <lineage>
        <taxon>Eukaryota</taxon>
        <taxon>Fungi</taxon>
        <taxon>Dikarya</taxon>
        <taxon>Ascomycota</taxon>
        <taxon>Pezizomycotina</taxon>
        <taxon>Sordariomycetes</taxon>
        <taxon>Hypocreomycetidae</taxon>
        <taxon>Glomerellales</taxon>
        <taxon>Glomerellaceae</taxon>
        <taxon>Colletotrichum</taxon>
        <taxon>Colletotrichum destructivum species complex</taxon>
    </lineage>
</organism>
<proteinExistence type="predicted"/>
<sequence>MPDTEQALSAPRPFSHDRNKHPPPQHDLDTLCSTRRSFVVTAPCRYLPSANPFQRLALMAFKTHVCFLSRPPPPCTCLMPAVPRILRKRSKNGKLPRGYVHRCSIIHQSPLSESLSSSWHTLTHTHHSQLDMQEELIRVRSWDAMRALPVRKTPRHVCPRS</sequence>
<keyword evidence="3" id="KW-1185">Reference proteome</keyword>
<protein>
    <submittedName>
        <fullName evidence="2">Uncharacterized protein</fullName>
    </submittedName>
</protein>
<dbReference type="AlphaFoldDB" id="A0AAX4I5P7"/>
<name>A0AAX4I5P7_9PEZI</name>
<evidence type="ECO:0000256" key="1">
    <source>
        <dbReference type="SAM" id="MobiDB-lite"/>
    </source>
</evidence>
<feature type="region of interest" description="Disordered" evidence="1">
    <location>
        <begin position="1"/>
        <end position="27"/>
    </location>
</feature>
<dbReference type="RefSeq" id="XP_062775936.1">
    <property type="nucleotide sequence ID" value="XM_062919885.1"/>
</dbReference>
<dbReference type="GeneID" id="87940229"/>
<gene>
    <name evidence="2" type="ORF">CDEST_03726</name>
</gene>
<dbReference type="KEGG" id="cdet:87940229"/>
<dbReference type="Proteomes" id="UP001322277">
    <property type="component" value="Chromosome 2"/>
</dbReference>
<evidence type="ECO:0000313" key="3">
    <source>
        <dbReference type="Proteomes" id="UP001322277"/>
    </source>
</evidence>
<accession>A0AAX4I5P7</accession>